<evidence type="ECO:0008006" key="3">
    <source>
        <dbReference type="Google" id="ProtNLM"/>
    </source>
</evidence>
<dbReference type="Proteomes" id="UP000474175">
    <property type="component" value="Unassembled WGS sequence"/>
</dbReference>
<protein>
    <recommendedName>
        <fullName evidence="3">Lipoprotein</fullName>
    </recommendedName>
</protein>
<proteinExistence type="predicted"/>
<evidence type="ECO:0000313" key="1">
    <source>
        <dbReference type="EMBL" id="NDU95469.1"/>
    </source>
</evidence>
<dbReference type="RefSeq" id="WP_163947541.1">
    <property type="nucleotide sequence ID" value="NZ_JAAFZH010000004.1"/>
</dbReference>
<reference evidence="1 2" key="1">
    <citation type="submission" date="2020-02" db="EMBL/GenBank/DDBJ databases">
        <title>Draft genome sequence of two Spirosoma agri KCTC 52727 and Spirosoma terrae KCTC 52035.</title>
        <authorList>
            <person name="Rojas J."/>
            <person name="Ambika Manirajan B."/>
            <person name="Suarez C."/>
            <person name="Ratering S."/>
            <person name="Schnell S."/>
        </authorList>
    </citation>
    <scope>NUCLEOTIDE SEQUENCE [LARGE SCALE GENOMIC DNA]</scope>
    <source>
        <strain evidence="1 2">KCTC 52035</strain>
    </source>
</reference>
<sequence>MLSPLRLFRFLFLIVCAGQSCQYNPAPNDYGYDYFPLETGRYVVYTVDEQLYSLNSAPVQRQYQLKEVIGKPYVDVAGRTAFRLLRYQRLADNQPWQADSIWSVRLVDNMAIRTENNQDFVTLRFPVSDRLTWNGNQFNTLGTDDYQVRNSHQPYRVFDTEFRQTVTVIAQNDSTLTAQDKRIDVYAQQIGLIYRERTQLHFCTSSPSCIGNYQIDYGIRQIYRIQSYGKD</sequence>
<keyword evidence="2" id="KW-1185">Reference proteome</keyword>
<gene>
    <name evidence="1" type="ORF">GK108_11345</name>
</gene>
<dbReference type="EMBL" id="JAAFZH010000004">
    <property type="protein sequence ID" value="NDU95469.1"/>
    <property type="molecule type" value="Genomic_DNA"/>
</dbReference>
<dbReference type="PROSITE" id="PS51257">
    <property type="entry name" value="PROKAR_LIPOPROTEIN"/>
    <property type="match status" value="1"/>
</dbReference>
<accession>A0A6L9LFM7</accession>
<comment type="caution">
    <text evidence="1">The sequence shown here is derived from an EMBL/GenBank/DDBJ whole genome shotgun (WGS) entry which is preliminary data.</text>
</comment>
<evidence type="ECO:0000313" key="2">
    <source>
        <dbReference type="Proteomes" id="UP000474175"/>
    </source>
</evidence>
<dbReference type="AlphaFoldDB" id="A0A6L9LFM7"/>
<name>A0A6L9LFM7_9BACT</name>
<organism evidence="1 2">
    <name type="scientific">Spirosoma terrae</name>
    <dbReference type="NCBI Taxonomy" id="1968276"/>
    <lineage>
        <taxon>Bacteria</taxon>
        <taxon>Pseudomonadati</taxon>
        <taxon>Bacteroidota</taxon>
        <taxon>Cytophagia</taxon>
        <taxon>Cytophagales</taxon>
        <taxon>Cytophagaceae</taxon>
        <taxon>Spirosoma</taxon>
    </lineage>
</organism>